<evidence type="ECO:0000313" key="8">
    <source>
        <dbReference type="Ensembl" id="ENSOKIP00005010391.1"/>
    </source>
</evidence>
<dbReference type="CDD" id="cd11291">
    <property type="entry name" value="gelsolin_S6_like"/>
    <property type="match status" value="1"/>
</dbReference>
<dbReference type="GO" id="GO:0015629">
    <property type="term" value="C:actin cytoskeleton"/>
    <property type="evidence" value="ECO:0007669"/>
    <property type="project" value="TreeGrafter"/>
</dbReference>
<dbReference type="GO" id="GO:0051015">
    <property type="term" value="F:actin filament binding"/>
    <property type="evidence" value="ECO:0007669"/>
    <property type="project" value="InterPro"/>
</dbReference>
<name>A0A8C7CRA6_ONCKI</name>
<dbReference type="PANTHER" id="PTHR11977:SF30">
    <property type="entry name" value="VILLIN-LIKE PROTEIN"/>
    <property type="match status" value="1"/>
</dbReference>
<evidence type="ECO:0000256" key="5">
    <source>
        <dbReference type="ARBA" id="ARBA00023203"/>
    </source>
</evidence>
<dbReference type="GeneTree" id="ENSGT00940000160253"/>
<dbReference type="CDD" id="cd11288">
    <property type="entry name" value="gelsolin_S5_like"/>
    <property type="match status" value="1"/>
</dbReference>
<dbReference type="Ensembl" id="ENSOKIT00005011061.1">
    <property type="protein sequence ID" value="ENSOKIP00005010391.1"/>
    <property type="gene ID" value="ENSOKIG00005002920.1"/>
</dbReference>
<dbReference type="SUPFAM" id="SSF55753">
    <property type="entry name" value="Actin depolymerizing proteins"/>
    <property type="match status" value="4"/>
</dbReference>
<dbReference type="GO" id="GO:0005546">
    <property type="term" value="F:phosphatidylinositol-4,5-bisphosphate binding"/>
    <property type="evidence" value="ECO:0007669"/>
    <property type="project" value="TreeGrafter"/>
</dbReference>
<proteinExistence type="inferred from homology"/>
<evidence type="ECO:0000256" key="1">
    <source>
        <dbReference type="ARBA" id="ARBA00008418"/>
    </source>
</evidence>
<feature type="domain" description="HP" evidence="7">
    <location>
        <begin position="734"/>
        <end position="800"/>
    </location>
</feature>
<dbReference type="GO" id="GO:0008154">
    <property type="term" value="P:actin polymerization or depolymerization"/>
    <property type="evidence" value="ECO:0007669"/>
    <property type="project" value="TreeGrafter"/>
</dbReference>
<dbReference type="InterPro" id="IPR007123">
    <property type="entry name" value="Gelsolin-like_dom"/>
</dbReference>
<dbReference type="GO" id="GO:0051014">
    <property type="term" value="P:actin filament severing"/>
    <property type="evidence" value="ECO:0007669"/>
    <property type="project" value="TreeGrafter"/>
</dbReference>
<dbReference type="FunFam" id="3.40.20.10:FF:000027">
    <property type="entry name" value="Villin 1"/>
    <property type="match status" value="1"/>
</dbReference>
<sequence length="800" mass="88642">MLRWDFCDSFLWCSNMKMVPVPDQAFGNFFEGDCYVVLYRSQGSSNSMDVHYWIGNSSSQDEQGAAAILVTQLDEFLGGSPVQHREVQAAESSKFRSYFRNGLIYKKGGVDSGFRHVESNVYKILRLLHIKGRKHVTATEVEVSWSSFNSGDVFLLDMGKVIVQWNGPQSNRSEKLKAMLLAQDVRDRERGGRAQIGVVEGGDEEDSPELMKIMRAVLGQRSGKLKEAEPDDTPDRHQQTANIRLYNVSDESGKLVVQEVAMQPLTQDLLHSTDCYIVDQGGSSVLVWKGKEASIEERRSALGRAVGFIKAKNYSSSTNVEVMAEGGESAMFKHLFISWTEKGQTKGLGNVYTTGKIAKVEQVKFDVMELHARPELAAQQRMVDDASGQVQVRHTKAITSTKYGRHATQDEITSCAYQAVAMDNKYSGVPVQVRVVMGKEPRHFLAIFKGKLIIFEGGTGRAGVTNPGPGARLFQVRGTHEMNTRATEVPARSSSLNTNDVFLLKTDHTIYLWYGKGCSGDEREMAKAVADVLSRQDKQVVMEGQEPAEFWVALGGKAPYACDKRLQKEETPHSPRLFECSNQTGRFRMTEVEDLTQEDLDQDDVMLLDTWEEIFLWIGRSANEYETKEACNSALEYLRTHPAGRDPDTPIISVKQGYEPLTFTGWFNAWDPQKWSNLNNTELSKGSAGGSSGGAGYSAPGGPAQFSSPPSYKLHLGTGGGSCGPSSPATPGAPRTGEYLGPELLINKSPNELPKGVDPNRREDYLSDVDLENLLGCSRSGFQRLPRWRQNDLKKKAGLF</sequence>
<dbReference type="Proteomes" id="UP000694557">
    <property type="component" value="Unassembled WGS sequence"/>
</dbReference>
<dbReference type="Pfam" id="PF00626">
    <property type="entry name" value="Gelsolin"/>
    <property type="match status" value="6"/>
</dbReference>
<dbReference type="CDD" id="cd11290">
    <property type="entry name" value="gelsolin_S1_like"/>
    <property type="match status" value="1"/>
</dbReference>
<dbReference type="PROSITE" id="PS51089">
    <property type="entry name" value="HP"/>
    <property type="match status" value="1"/>
</dbReference>
<accession>A0A8C7CRA6</accession>
<comment type="similarity">
    <text evidence="1">Belongs to the villin/gelsolin family.</text>
</comment>
<dbReference type="Gene3D" id="3.40.20.10">
    <property type="entry name" value="Severin"/>
    <property type="match status" value="6"/>
</dbReference>
<dbReference type="AlphaFoldDB" id="A0A8C7CRA6"/>
<dbReference type="InterPro" id="IPR003128">
    <property type="entry name" value="Villin_headpiece"/>
</dbReference>
<feature type="compositionally biased region" description="Gly residues" evidence="6">
    <location>
        <begin position="687"/>
        <end position="696"/>
    </location>
</feature>
<dbReference type="SMART" id="SM00262">
    <property type="entry name" value="GEL"/>
    <property type="match status" value="6"/>
</dbReference>
<dbReference type="GO" id="GO:0051016">
    <property type="term" value="P:barbed-end actin filament capping"/>
    <property type="evidence" value="ECO:0007669"/>
    <property type="project" value="TreeGrafter"/>
</dbReference>
<gene>
    <name evidence="8" type="primary">vill</name>
</gene>
<evidence type="ECO:0000256" key="2">
    <source>
        <dbReference type="ARBA" id="ARBA00022467"/>
    </source>
</evidence>
<dbReference type="Gene3D" id="1.10.950.10">
    <property type="entry name" value="Villin headpiece domain"/>
    <property type="match status" value="1"/>
</dbReference>
<evidence type="ECO:0000313" key="9">
    <source>
        <dbReference type="Proteomes" id="UP000694557"/>
    </source>
</evidence>
<dbReference type="CDD" id="cd11289">
    <property type="entry name" value="gelsolin_S2_like"/>
    <property type="match status" value="1"/>
</dbReference>
<feature type="region of interest" description="Disordered" evidence="6">
    <location>
        <begin position="681"/>
        <end position="741"/>
    </location>
</feature>
<keyword evidence="5" id="KW-0009">Actin-binding</keyword>
<evidence type="ECO:0000256" key="3">
    <source>
        <dbReference type="ARBA" id="ARBA00022737"/>
    </source>
</evidence>
<reference evidence="8" key="2">
    <citation type="submission" date="2025-09" db="UniProtKB">
        <authorList>
            <consortium name="Ensembl"/>
        </authorList>
    </citation>
    <scope>IDENTIFICATION</scope>
</reference>
<dbReference type="SUPFAM" id="SSF47050">
    <property type="entry name" value="VHP, Villin headpiece domain"/>
    <property type="match status" value="1"/>
</dbReference>
<dbReference type="InterPro" id="IPR007122">
    <property type="entry name" value="Villin/Gelsolin"/>
</dbReference>
<feature type="compositionally biased region" description="Low complexity" evidence="6">
    <location>
        <begin position="724"/>
        <end position="734"/>
    </location>
</feature>
<evidence type="ECO:0000256" key="4">
    <source>
        <dbReference type="ARBA" id="ARBA00022837"/>
    </source>
</evidence>
<dbReference type="SMART" id="SM00153">
    <property type="entry name" value="VHP"/>
    <property type="match status" value="1"/>
</dbReference>
<evidence type="ECO:0000256" key="6">
    <source>
        <dbReference type="SAM" id="MobiDB-lite"/>
    </source>
</evidence>
<dbReference type="CDD" id="cd11292">
    <property type="entry name" value="gelsolin_S3_like"/>
    <property type="match status" value="1"/>
</dbReference>
<dbReference type="PRINTS" id="PR00597">
    <property type="entry name" value="GELSOLIN"/>
</dbReference>
<dbReference type="InterPro" id="IPR036886">
    <property type="entry name" value="Villin_headpiece_dom_sf"/>
</dbReference>
<keyword evidence="3" id="KW-0677">Repeat</keyword>
<dbReference type="FunFam" id="3.40.20.10:FF:000001">
    <property type="entry name" value="Gelsolin"/>
    <property type="match status" value="1"/>
</dbReference>
<keyword evidence="9" id="KW-1185">Reference proteome</keyword>
<protein>
    <submittedName>
        <fullName evidence="8">Villin-like</fullName>
    </submittedName>
</protein>
<dbReference type="FunFam" id="3.40.20.10:FF:000005">
    <property type="entry name" value="Gelsolin"/>
    <property type="match status" value="1"/>
</dbReference>
<keyword evidence="4" id="KW-0106">Calcium</keyword>
<keyword evidence="2" id="KW-0117">Actin capping</keyword>
<dbReference type="PANTHER" id="PTHR11977">
    <property type="entry name" value="VILLIN"/>
    <property type="match status" value="1"/>
</dbReference>
<organism evidence="8 9">
    <name type="scientific">Oncorhynchus kisutch</name>
    <name type="common">Coho salmon</name>
    <name type="synonym">Salmo kisutch</name>
    <dbReference type="NCBI Taxonomy" id="8019"/>
    <lineage>
        <taxon>Eukaryota</taxon>
        <taxon>Metazoa</taxon>
        <taxon>Chordata</taxon>
        <taxon>Craniata</taxon>
        <taxon>Vertebrata</taxon>
        <taxon>Euteleostomi</taxon>
        <taxon>Actinopterygii</taxon>
        <taxon>Neopterygii</taxon>
        <taxon>Teleostei</taxon>
        <taxon>Protacanthopterygii</taxon>
        <taxon>Salmoniformes</taxon>
        <taxon>Salmonidae</taxon>
        <taxon>Salmoninae</taxon>
        <taxon>Oncorhynchus</taxon>
    </lineage>
</organism>
<dbReference type="GO" id="GO:0005737">
    <property type="term" value="C:cytoplasm"/>
    <property type="evidence" value="ECO:0007669"/>
    <property type="project" value="TreeGrafter"/>
</dbReference>
<evidence type="ECO:0000259" key="7">
    <source>
        <dbReference type="PROSITE" id="PS51089"/>
    </source>
</evidence>
<dbReference type="SUPFAM" id="SSF82754">
    <property type="entry name" value="C-terminal, gelsolin-like domain of Sec23/24"/>
    <property type="match status" value="2"/>
</dbReference>
<dbReference type="InterPro" id="IPR029006">
    <property type="entry name" value="ADF-H/Gelsolin-like_dom_sf"/>
</dbReference>
<reference evidence="8" key="1">
    <citation type="submission" date="2025-08" db="UniProtKB">
        <authorList>
            <consortium name="Ensembl"/>
        </authorList>
    </citation>
    <scope>IDENTIFICATION</scope>
</reference>
<dbReference type="InterPro" id="IPR036180">
    <property type="entry name" value="Gelsolin-like_dom_sf"/>
</dbReference>
<dbReference type="Pfam" id="PF02209">
    <property type="entry name" value="VHP"/>
    <property type="match status" value="1"/>
</dbReference>